<dbReference type="Gene3D" id="3.40.640.10">
    <property type="entry name" value="Type I PLP-dependent aspartate aminotransferase-like (Major domain)"/>
    <property type="match status" value="2"/>
</dbReference>
<feature type="compositionally biased region" description="Basic and acidic residues" evidence="3">
    <location>
        <begin position="244"/>
        <end position="286"/>
    </location>
</feature>
<dbReference type="Proteomes" id="UP000825051">
    <property type="component" value="Chromosome"/>
</dbReference>
<evidence type="ECO:0000256" key="2">
    <source>
        <dbReference type="RuleBase" id="RU004508"/>
    </source>
</evidence>
<feature type="region of interest" description="Disordered" evidence="3">
    <location>
        <begin position="231"/>
        <end position="288"/>
    </location>
</feature>
<evidence type="ECO:0000256" key="3">
    <source>
        <dbReference type="SAM" id="MobiDB-lite"/>
    </source>
</evidence>
<keyword evidence="4" id="KW-0808">Transferase</keyword>
<name>A0A8F9TR72_9BACT</name>
<evidence type="ECO:0000313" key="5">
    <source>
        <dbReference type="Proteomes" id="UP000825051"/>
    </source>
</evidence>
<dbReference type="PANTHER" id="PTHR30244">
    <property type="entry name" value="TRANSAMINASE"/>
    <property type="match status" value="1"/>
</dbReference>
<dbReference type="InterPro" id="IPR015424">
    <property type="entry name" value="PyrdxlP-dep_Trfase"/>
</dbReference>
<evidence type="ECO:0000313" key="4">
    <source>
        <dbReference type="EMBL" id="QYM77505.1"/>
    </source>
</evidence>
<comment type="similarity">
    <text evidence="1 2">Belongs to the DegT/DnrJ/EryC1 family.</text>
</comment>
<reference evidence="4" key="1">
    <citation type="submission" date="2021-08" db="EMBL/GenBank/DDBJ databases">
        <title>Genome of a novel bacterium of the phylum Verrucomicrobia, Oleiharenicola sp. KSB-15.</title>
        <authorList>
            <person name="Chung J.-H."/>
            <person name="Ahn J.-H."/>
            <person name="Yoon Y."/>
            <person name="Kim D.-Y."/>
            <person name="An S.-H."/>
            <person name="Park I."/>
            <person name="Yeon J."/>
        </authorList>
    </citation>
    <scope>NUCLEOTIDE SEQUENCE</scope>
    <source>
        <strain evidence="4">KSB-15</strain>
    </source>
</reference>
<dbReference type="EMBL" id="CP080507">
    <property type="protein sequence ID" value="QYM77505.1"/>
    <property type="molecule type" value="Genomic_DNA"/>
</dbReference>
<keyword evidence="4" id="KW-0032">Aminotransferase</keyword>
<feature type="region of interest" description="Disordered" evidence="3">
    <location>
        <begin position="56"/>
        <end position="83"/>
    </location>
</feature>
<evidence type="ECO:0000256" key="1">
    <source>
        <dbReference type="ARBA" id="ARBA00037999"/>
    </source>
</evidence>
<dbReference type="InterPro" id="IPR000653">
    <property type="entry name" value="DegT/StrS_aminotransferase"/>
</dbReference>
<proteinExistence type="inferred from homology"/>
<protein>
    <submittedName>
        <fullName evidence="4">Aminotransferase class I/II-fold pyridoxal phosphate-dependent enzyme</fullName>
    </submittedName>
</protein>
<keyword evidence="5" id="KW-1185">Reference proteome</keyword>
<dbReference type="Gene3D" id="3.90.1150.10">
    <property type="entry name" value="Aspartate Aminotransferase, domain 1"/>
    <property type="match status" value="1"/>
</dbReference>
<dbReference type="SUPFAM" id="SSF53383">
    <property type="entry name" value="PLP-dependent transferases"/>
    <property type="match status" value="2"/>
</dbReference>
<sequence>MTKPRIHLSSPHMGPDELSLVQDAFATNWIAPLGPHVDKFESEFVDVIRAPLSAGAGRTAEGGGQATDGAGRTAEGGGRTGGGSFSVTRDSLFGAAGAPMYAAALSSGTAALHLALRLIGLQRGDEVFVSTLTFSASVNPIAYEGGRPVFIDSDRTSWNMDPARLEEALKDRAAKGRLPKAVILVHLYGQSADLDAIAGLCAQYGVPLIEDAAEALGAIYYRKLPLSVTRDPLSGDGDAGAADDGGRTTEGGRRTEDGRLMTEGGRRTEDGRLMTEGDHRTAEDGPHITPAAHAAGGALSDGRKSLSVTRDSLSGAPAAVREPIAPGTVGRLGIFSFNGNKIITTSGGGMLVSADKALIDKARFLATQARDPAPHYQHSEIGFNYRMSNVLAAIGRGQLRVLADRVNARRANCAFYQAAFADLPGIEFMPEAAFGRCTRWLTCITVDPAKFGCDREALREALLKENIEARPVWKPMHQQPVFAGCDTFGGEVADDLFARGLCLPSGSNLTRADLERVVAGVKSLFVKR</sequence>
<dbReference type="KEGG" id="ole:K0B96_09195"/>
<gene>
    <name evidence="4" type="ORF">K0B96_09195</name>
</gene>
<dbReference type="GO" id="GO:0030170">
    <property type="term" value="F:pyridoxal phosphate binding"/>
    <property type="evidence" value="ECO:0007669"/>
    <property type="project" value="TreeGrafter"/>
</dbReference>
<dbReference type="GO" id="GO:0000271">
    <property type="term" value="P:polysaccharide biosynthetic process"/>
    <property type="evidence" value="ECO:0007669"/>
    <property type="project" value="TreeGrafter"/>
</dbReference>
<accession>A0A8F9TR72</accession>
<feature type="compositionally biased region" description="Gly residues" evidence="3">
    <location>
        <begin position="74"/>
        <end position="83"/>
    </location>
</feature>
<dbReference type="InterPro" id="IPR015421">
    <property type="entry name" value="PyrdxlP-dep_Trfase_major"/>
</dbReference>
<dbReference type="PANTHER" id="PTHR30244:SF34">
    <property type="entry name" value="DTDP-4-AMINO-4,6-DIDEOXYGALACTOSE TRANSAMINASE"/>
    <property type="match status" value="1"/>
</dbReference>
<organism evidence="4 5">
    <name type="scientific">Horticoccus luteus</name>
    <dbReference type="NCBI Taxonomy" id="2862869"/>
    <lineage>
        <taxon>Bacteria</taxon>
        <taxon>Pseudomonadati</taxon>
        <taxon>Verrucomicrobiota</taxon>
        <taxon>Opitutia</taxon>
        <taxon>Opitutales</taxon>
        <taxon>Opitutaceae</taxon>
        <taxon>Horticoccus</taxon>
    </lineage>
</organism>
<dbReference type="Pfam" id="PF01041">
    <property type="entry name" value="DegT_DnrJ_EryC1"/>
    <property type="match status" value="2"/>
</dbReference>
<dbReference type="InterPro" id="IPR015422">
    <property type="entry name" value="PyrdxlP-dep_Trfase_small"/>
</dbReference>
<dbReference type="AlphaFoldDB" id="A0A8F9TR72"/>
<dbReference type="GO" id="GO:0008483">
    <property type="term" value="F:transaminase activity"/>
    <property type="evidence" value="ECO:0007669"/>
    <property type="project" value="UniProtKB-KW"/>
</dbReference>
<dbReference type="CDD" id="cd00616">
    <property type="entry name" value="AHBA_syn"/>
    <property type="match status" value="1"/>
</dbReference>
<keyword evidence="2" id="KW-0663">Pyridoxal phosphate</keyword>